<feature type="domain" description="TonB-dependent receptor plug" evidence="11">
    <location>
        <begin position="134"/>
        <end position="241"/>
    </location>
</feature>
<dbReference type="Pfam" id="PF07715">
    <property type="entry name" value="Plug"/>
    <property type="match status" value="1"/>
</dbReference>
<name>A0A9X2XVH2_9BACT</name>
<dbReference type="Gene3D" id="2.170.130.10">
    <property type="entry name" value="TonB-dependent receptor, plug domain"/>
    <property type="match status" value="1"/>
</dbReference>
<dbReference type="NCBIfam" id="TIGR04057">
    <property type="entry name" value="SusC_RagA_signa"/>
    <property type="match status" value="1"/>
</dbReference>
<dbReference type="InterPro" id="IPR000531">
    <property type="entry name" value="Beta-barrel_TonB"/>
</dbReference>
<evidence type="ECO:0000256" key="9">
    <source>
        <dbReference type="RuleBase" id="RU003357"/>
    </source>
</evidence>
<evidence type="ECO:0000256" key="2">
    <source>
        <dbReference type="ARBA" id="ARBA00022448"/>
    </source>
</evidence>
<keyword evidence="4 8" id="KW-0812">Transmembrane</keyword>
<comment type="subcellular location">
    <subcellularLocation>
        <location evidence="1 8">Cell outer membrane</location>
        <topology evidence="1 8">Multi-pass membrane protein</topology>
    </subcellularLocation>
</comment>
<dbReference type="Gene3D" id="2.60.40.1120">
    <property type="entry name" value="Carboxypeptidase-like, regulatory domain"/>
    <property type="match status" value="1"/>
</dbReference>
<evidence type="ECO:0000259" key="10">
    <source>
        <dbReference type="Pfam" id="PF00593"/>
    </source>
</evidence>
<dbReference type="NCBIfam" id="TIGR04056">
    <property type="entry name" value="OMP_RagA_SusC"/>
    <property type="match status" value="1"/>
</dbReference>
<dbReference type="SUPFAM" id="SSF49464">
    <property type="entry name" value="Carboxypeptidase regulatory domain-like"/>
    <property type="match status" value="1"/>
</dbReference>
<keyword evidence="3 8" id="KW-1134">Transmembrane beta strand</keyword>
<comment type="caution">
    <text evidence="12">The sequence shown here is derived from an EMBL/GenBank/DDBJ whole genome shotgun (WGS) entry which is preliminary data.</text>
</comment>
<keyword evidence="13" id="KW-1185">Reference proteome</keyword>
<dbReference type="InterPro" id="IPR023996">
    <property type="entry name" value="TonB-dep_OMP_SusC/RagA"/>
</dbReference>
<keyword evidence="5 9" id="KW-0798">TonB box</keyword>
<reference evidence="12" key="2">
    <citation type="submission" date="2023-04" db="EMBL/GenBank/DDBJ databases">
        <title>Paracnuella aquatica gen. nov., sp. nov., a member of the family Chitinophagaceae isolated from a hot spring.</title>
        <authorList>
            <person name="Wang C."/>
        </authorList>
    </citation>
    <scope>NUCLEOTIDE SEQUENCE</scope>
    <source>
        <strain evidence="12">LB-8</strain>
    </source>
</reference>
<dbReference type="InterPro" id="IPR008969">
    <property type="entry name" value="CarboxyPept-like_regulatory"/>
</dbReference>
<feature type="domain" description="TonB-dependent receptor-like beta-barrel" evidence="10">
    <location>
        <begin position="441"/>
        <end position="989"/>
    </location>
</feature>
<keyword evidence="7 8" id="KW-0998">Cell outer membrane</keyword>
<proteinExistence type="inferred from homology"/>
<evidence type="ECO:0000256" key="1">
    <source>
        <dbReference type="ARBA" id="ARBA00004571"/>
    </source>
</evidence>
<dbReference type="RefSeq" id="WP_279297524.1">
    <property type="nucleotide sequence ID" value="NZ_JAOTIF010000009.1"/>
</dbReference>
<protein>
    <submittedName>
        <fullName evidence="12">TonB-dependent receptor</fullName>
    </submittedName>
</protein>
<dbReference type="InterPro" id="IPR023997">
    <property type="entry name" value="TonB-dep_OMP_SusC/RagA_CS"/>
</dbReference>
<dbReference type="Proteomes" id="UP001155483">
    <property type="component" value="Unassembled WGS sequence"/>
</dbReference>
<evidence type="ECO:0000313" key="13">
    <source>
        <dbReference type="Proteomes" id="UP001155483"/>
    </source>
</evidence>
<dbReference type="SUPFAM" id="SSF56935">
    <property type="entry name" value="Porins"/>
    <property type="match status" value="1"/>
</dbReference>
<dbReference type="PROSITE" id="PS52016">
    <property type="entry name" value="TONB_DEPENDENT_REC_3"/>
    <property type="match status" value="1"/>
</dbReference>
<keyword evidence="6 8" id="KW-0472">Membrane</keyword>
<reference evidence="12" key="1">
    <citation type="submission" date="2022-09" db="EMBL/GenBank/DDBJ databases">
        <authorList>
            <person name="Yuan C."/>
            <person name="Ke Z."/>
        </authorList>
    </citation>
    <scope>NUCLEOTIDE SEQUENCE</scope>
    <source>
        <strain evidence="12">LB-8</strain>
    </source>
</reference>
<evidence type="ECO:0000259" key="11">
    <source>
        <dbReference type="Pfam" id="PF07715"/>
    </source>
</evidence>
<dbReference type="Pfam" id="PF13715">
    <property type="entry name" value="CarbopepD_reg_2"/>
    <property type="match status" value="1"/>
</dbReference>
<evidence type="ECO:0000256" key="5">
    <source>
        <dbReference type="ARBA" id="ARBA00023077"/>
    </source>
</evidence>
<dbReference type="Gene3D" id="2.40.170.20">
    <property type="entry name" value="TonB-dependent receptor, beta-barrel domain"/>
    <property type="match status" value="1"/>
</dbReference>
<evidence type="ECO:0000256" key="8">
    <source>
        <dbReference type="PROSITE-ProRule" id="PRU01360"/>
    </source>
</evidence>
<organism evidence="12 13">
    <name type="scientific">Paraflavisolibacter caeni</name>
    <dbReference type="NCBI Taxonomy" id="2982496"/>
    <lineage>
        <taxon>Bacteria</taxon>
        <taxon>Pseudomonadati</taxon>
        <taxon>Bacteroidota</taxon>
        <taxon>Chitinophagia</taxon>
        <taxon>Chitinophagales</taxon>
        <taxon>Chitinophagaceae</taxon>
        <taxon>Paraflavisolibacter</taxon>
    </lineage>
</organism>
<dbReference type="GO" id="GO:0009279">
    <property type="term" value="C:cell outer membrane"/>
    <property type="evidence" value="ECO:0007669"/>
    <property type="project" value="UniProtKB-SubCell"/>
</dbReference>
<evidence type="ECO:0000256" key="4">
    <source>
        <dbReference type="ARBA" id="ARBA00022692"/>
    </source>
</evidence>
<dbReference type="InterPro" id="IPR036942">
    <property type="entry name" value="Beta-barrel_TonB_sf"/>
</dbReference>
<dbReference type="AlphaFoldDB" id="A0A9X2XVH2"/>
<evidence type="ECO:0000256" key="3">
    <source>
        <dbReference type="ARBA" id="ARBA00022452"/>
    </source>
</evidence>
<gene>
    <name evidence="12" type="ORF">OCK74_13250</name>
</gene>
<sequence>MKITATKIPPKVMDDIALLLENAKAIGLLFLMTVLWVLPSMAQTVTVKGRIADEKNQPVVGASVSVKGTTIGATTDNNGEFQITAPANGSLVVSSVGFTAKEIPVNNQANQNITLTAATQSLENVVVVGYGTQKKKDVTGAVASVNMDALRDVPNTSLGQYLQGTVPGLNVGVSTVAGGTPPIAIRGQVSLSGNQNVLIILDGIQYSGSLSSINPDDIASIDVLKDPSSTAVYGAQAANGVILITSRRGRVNQKPRISFSTSYGTQKPTVGDLKPKNREEYLAGLTEAFYERSYLAPDFTQPNPNFNVATVVDASMKDANGNILPNDYDWWGEGTKTGTIWDNTLSISGGGDKVSYLLSGGLLDQKGYIINDIFKRKSIRANLETRPLNWLKVGLLSSAAFVNQDGAEPALASLQHISPLLVPYDSAGNLIPFPTNTLEPNPFTTYYVDNYDRNNSFFATIYTDIDIPFVKGLNYRMNFGNNYRVGEQFGSSIYAAGQTGEAYKGTQHYYDYTFDNILTYTKSFDKHNITATLLYGAVERKFDSTLARATGFSRLTLSYNNLSLGTNQFSTSDAWEEALNYQMARVNYKYNEKYLLTATIRRDGFSGFAEDHKYAVFPSAAIGWIISQESFMSNVNVVNNLKLRVGYGESGNQTTRYSSLSTVLAGTSNAYIFGDGGTPSFGQVVNTLGNPDLKWERTKGLNAGVDFALFKNQTTGSLDFYNNNTKDLLFGVFVPRISGFDTITTNLGHIRNTGFEASITQQIFNKKDFTWSATLNFSTNKNKIITLTGVDANGDGKEDDLIADSLFIGKSIHTIYDYQADGIYKINDTKLPGFQNGTVRIVDQNKDGVITPESDRVFLGRMEPSYRISLLNSLFYKGFSLSFLLNSVQGKSDSYLGSNRPWANNRPQYFREDNSIRWNDLKGIDYWSPANPNGKYPRNISGSRPIEPNQFEKRNFVRLQDVSLSYNFANLVKDVKFQSLTLYVSGKNLATWTNWEGWDPETGEGVVIGGRPVLRAFTVGLNIIY</sequence>
<evidence type="ECO:0000256" key="6">
    <source>
        <dbReference type="ARBA" id="ARBA00023136"/>
    </source>
</evidence>
<evidence type="ECO:0000313" key="12">
    <source>
        <dbReference type="EMBL" id="MCU7550084.1"/>
    </source>
</evidence>
<keyword evidence="12" id="KW-0675">Receptor</keyword>
<comment type="similarity">
    <text evidence="8 9">Belongs to the TonB-dependent receptor family.</text>
</comment>
<dbReference type="Pfam" id="PF00593">
    <property type="entry name" value="TonB_dep_Rec_b-barrel"/>
    <property type="match status" value="1"/>
</dbReference>
<dbReference type="InterPro" id="IPR012910">
    <property type="entry name" value="Plug_dom"/>
</dbReference>
<dbReference type="InterPro" id="IPR039426">
    <property type="entry name" value="TonB-dep_rcpt-like"/>
</dbReference>
<evidence type="ECO:0000256" key="7">
    <source>
        <dbReference type="ARBA" id="ARBA00023237"/>
    </source>
</evidence>
<accession>A0A9X2XVH2</accession>
<dbReference type="InterPro" id="IPR037066">
    <property type="entry name" value="Plug_dom_sf"/>
</dbReference>
<dbReference type="EMBL" id="JAOTIF010000009">
    <property type="protein sequence ID" value="MCU7550084.1"/>
    <property type="molecule type" value="Genomic_DNA"/>
</dbReference>
<keyword evidence="2 8" id="KW-0813">Transport</keyword>